<accession>A0A6G1F583</accession>
<protein>
    <recommendedName>
        <fullName evidence="1">ZFPL1-like B-box zinc-binding domain-containing protein</fullName>
    </recommendedName>
</protein>
<comment type="caution">
    <text evidence="2">The sequence shown here is derived from an EMBL/GenBank/DDBJ whole genome shotgun (WGS) entry which is preliminary data.</text>
</comment>
<dbReference type="Proteomes" id="UP000479710">
    <property type="component" value="Unassembled WGS sequence"/>
</dbReference>
<keyword evidence="3" id="KW-1185">Reference proteome</keyword>
<sequence length="109" mass="12115">MEWPGSDRATRVYCLVHKVPICGECICFPEHQLCVITYCCCSARMTEDSTAELDDFCLTSNCLSAPLTKTICGPARETHPLTDLWTVVPQLRTPAAIKWKKPPPPPPPD</sequence>
<gene>
    <name evidence="2" type="ORF">E2562_007809</name>
</gene>
<feature type="domain" description="ZFPL1-like B-box zinc-binding" evidence="1">
    <location>
        <begin position="8"/>
        <end position="37"/>
    </location>
</feature>
<evidence type="ECO:0000259" key="1">
    <source>
        <dbReference type="Pfam" id="PF25993"/>
    </source>
</evidence>
<dbReference type="EMBL" id="SPHZ02000001">
    <property type="protein sequence ID" value="KAF0931999.1"/>
    <property type="molecule type" value="Genomic_DNA"/>
</dbReference>
<evidence type="ECO:0000313" key="3">
    <source>
        <dbReference type="Proteomes" id="UP000479710"/>
    </source>
</evidence>
<evidence type="ECO:0000313" key="2">
    <source>
        <dbReference type="EMBL" id="KAF0931999.1"/>
    </source>
</evidence>
<dbReference type="Pfam" id="PF25993">
    <property type="entry name" value="zf-B_box_ZFPL1"/>
    <property type="match status" value="1"/>
</dbReference>
<reference evidence="2 3" key="1">
    <citation type="submission" date="2019-11" db="EMBL/GenBank/DDBJ databases">
        <title>Whole genome sequence of Oryza granulata.</title>
        <authorList>
            <person name="Li W."/>
        </authorList>
    </citation>
    <scope>NUCLEOTIDE SEQUENCE [LARGE SCALE GENOMIC DNA]</scope>
    <source>
        <strain evidence="3">cv. Menghai</strain>
        <tissue evidence="2">Leaf</tissue>
    </source>
</reference>
<organism evidence="2 3">
    <name type="scientific">Oryza meyeriana var. granulata</name>
    <dbReference type="NCBI Taxonomy" id="110450"/>
    <lineage>
        <taxon>Eukaryota</taxon>
        <taxon>Viridiplantae</taxon>
        <taxon>Streptophyta</taxon>
        <taxon>Embryophyta</taxon>
        <taxon>Tracheophyta</taxon>
        <taxon>Spermatophyta</taxon>
        <taxon>Magnoliopsida</taxon>
        <taxon>Liliopsida</taxon>
        <taxon>Poales</taxon>
        <taxon>Poaceae</taxon>
        <taxon>BOP clade</taxon>
        <taxon>Oryzoideae</taxon>
        <taxon>Oryzeae</taxon>
        <taxon>Oryzinae</taxon>
        <taxon>Oryza</taxon>
        <taxon>Oryza meyeriana</taxon>
    </lineage>
</organism>
<dbReference type="AlphaFoldDB" id="A0A6G1F583"/>
<name>A0A6G1F583_9ORYZ</name>
<dbReference type="InterPro" id="IPR058731">
    <property type="entry name" value="Znf-B_box_ZFPL1-like"/>
</dbReference>
<proteinExistence type="predicted"/>